<evidence type="ECO:0000313" key="4">
    <source>
        <dbReference type="Proteomes" id="UP000482084"/>
    </source>
</evidence>
<keyword evidence="4" id="KW-1185">Reference proteome</keyword>
<proteinExistence type="predicted"/>
<evidence type="ECO:0000313" key="2">
    <source>
        <dbReference type="EMBL" id="NEG70904.1"/>
    </source>
</evidence>
<evidence type="ECO:0000313" key="1">
    <source>
        <dbReference type="EMBL" id="KAB8289195.1"/>
    </source>
</evidence>
<protein>
    <submittedName>
        <fullName evidence="2">DUF4192 domain-containing protein</fullName>
    </submittedName>
</protein>
<dbReference type="EMBL" id="WBSM01000001">
    <property type="protein sequence ID" value="KAB8289195.1"/>
    <property type="molecule type" value="Genomic_DNA"/>
</dbReference>
<evidence type="ECO:0000313" key="3">
    <source>
        <dbReference type="Proteomes" id="UP000469943"/>
    </source>
</evidence>
<dbReference type="Proteomes" id="UP000469943">
    <property type="component" value="Unassembled WGS sequence"/>
</dbReference>
<accession>A0A6L4X2H9</accession>
<organism evidence="1 4">
    <name type="scientific">Bifidobacterium ramosum</name>
    <dbReference type="NCBI Taxonomy" id="1798158"/>
    <lineage>
        <taxon>Bacteria</taxon>
        <taxon>Bacillati</taxon>
        <taxon>Actinomycetota</taxon>
        <taxon>Actinomycetes</taxon>
        <taxon>Bifidobacteriales</taxon>
        <taxon>Bifidobacteriaceae</taxon>
        <taxon>Bifidobacterium</taxon>
    </lineage>
</organism>
<dbReference type="OrthoDB" id="3243184at2"/>
<dbReference type="EMBL" id="WHZX01000001">
    <property type="protein sequence ID" value="NEG70904.1"/>
    <property type="molecule type" value="Genomic_DNA"/>
</dbReference>
<comment type="caution">
    <text evidence="1">The sequence shown here is derived from an EMBL/GenBank/DDBJ whole genome shotgun (WGS) entry which is preliminary data.</text>
</comment>
<reference evidence="2 3" key="1">
    <citation type="submission" date="2019-10" db="EMBL/GenBank/DDBJ databases">
        <title>Bifidobacterium from non-human primates.</title>
        <authorList>
            <person name="Modesto M."/>
        </authorList>
    </citation>
    <scope>NUCLEOTIDE SEQUENCE [LARGE SCALE GENOMIC DNA]</scope>
    <source>
        <strain evidence="2 3">TREM</strain>
    </source>
</reference>
<sequence length="225" mass="24568">MDTTTMRRTAAIRRLDRGRNADRDGDTPFDESGLETITRRFRAARMEHGRRKADEAWVRGPFAAWLGNLAAGASDPCDATLHDDHVASIAVGMRESLPIRDALIVSLLAARPCDRATMTACAADPHGAATRHLMADLMSTAYERPDPPDFARCLAGLSMLAQIARGVPPRWRVQPIAALAYVLWWLDDDLAVPYALECLALDGDCTLAGIVVSTVERGVCPAWCR</sequence>
<dbReference type="RefSeq" id="WP_152357378.1">
    <property type="nucleotide sequence ID" value="NZ_WBSM01000001.1"/>
</dbReference>
<dbReference type="Proteomes" id="UP000482084">
    <property type="component" value="Unassembled WGS sequence"/>
</dbReference>
<dbReference type="AlphaFoldDB" id="A0A6L4X2H9"/>
<gene>
    <name evidence="1" type="ORF">DSM100688_0275</name>
    <name evidence="2" type="ORF">GFD24_01405</name>
</gene>
<name>A0A6L4X2H9_9BIFI</name>
<reference evidence="1 4" key="2">
    <citation type="submission" date="2019-10" db="EMBL/GenBank/DDBJ databases">
        <title>Characterization of the phylogenetic diversity of two novel species belonging to the genus Bifidobacterium: Bifidobacterium cebidarum sp. nov. and Bifidobacterium leontopitheci sp. nov.</title>
        <authorList>
            <person name="Lugli G.A."/>
            <person name="Duranti S."/>
            <person name="Milani C."/>
            <person name="Turroni F."/>
            <person name="Ventura M."/>
        </authorList>
    </citation>
    <scope>NUCLEOTIDE SEQUENCE [LARGE SCALE GENOMIC DNA]</scope>
    <source>
        <strain evidence="1 4">DSM 100688</strain>
    </source>
</reference>